<dbReference type="EMBL" id="BSTG01000001">
    <property type="protein sequence ID" value="GLY56054.1"/>
    <property type="molecule type" value="Genomic_DNA"/>
</dbReference>
<dbReference type="InterPro" id="IPR029063">
    <property type="entry name" value="SAM-dependent_MTases_sf"/>
</dbReference>
<dbReference type="PANTHER" id="PTHR18895">
    <property type="entry name" value="HEMK METHYLTRANSFERASE"/>
    <property type="match status" value="1"/>
</dbReference>
<dbReference type="Proteomes" id="UP001165168">
    <property type="component" value="Unassembled WGS sequence"/>
</dbReference>
<feature type="domain" description="Methyltransferase small" evidence="2">
    <location>
        <begin position="120"/>
        <end position="198"/>
    </location>
</feature>
<organism evidence="3 4">
    <name type="scientific">Cellulosimicrobium cellulans</name>
    <name type="common">Arthrobacter luteus</name>
    <dbReference type="NCBI Taxonomy" id="1710"/>
    <lineage>
        <taxon>Bacteria</taxon>
        <taxon>Bacillati</taxon>
        <taxon>Actinomycetota</taxon>
        <taxon>Actinomycetes</taxon>
        <taxon>Micrococcales</taxon>
        <taxon>Promicromonosporaceae</taxon>
        <taxon>Cellulosimicrobium</taxon>
    </lineage>
</organism>
<evidence type="ECO:0000313" key="3">
    <source>
        <dbReference type="EMBL" id="GLY56054.1"/>
    </source>
</evidence>
<evidence type="ECO:0000256" key="1">
    <source>
        <dbReference type="SAM" id="MobiDB-lite"/>
    </source>
</evidence>
<dbReference type="InterPro" id="IPR007848">
    <property type="entry name" value="Small_mtfrase_dom"/>
</dbReference>
<dbReference type="PANTHER" id="PTHR18895:SF74">
    <property type="entry name" value="MTRF1L RELEASE FACTOR GLUTAMINE METHYLTRANSFERASE"/>
    <property type="match status" value="1"/>
</dbReference>
<dbReference type="GO" id="GO:0032259">
    <property type="term" value="P:methylation"/>
    <property type="evidence" value="ECO:0007669"/>
    <property type="project" value="UniProtKB-KW"/>
</dbReference>
<dbReference type="InterPro" id="IPR050320">
    <property type="entry name" value="N5-glutamine_MTase"/>
</dbReference>
<dbReference type="Gene3D" id="1.10.8.10">
    <property type="entry name" value="DNA helicase RuvA subunit, C-terminal domain"/>
    <property type="match status" value="1"/>
</dbReference>
<sequence length="290" mass="29506">MDQSRLDDLTARLRAAGCVFAEDEAALLAERADDDAHLEALVARRVAGEPLEHVLGYVDFHGLRVAVDPGVFVPRQRTTLLVDEAVALGRRAGRPAQLSDGGPGSGPGGRPEGGRDGRTVVVDLCCGAGALGLATAVGLGGAEAAALHASDVDPAAVACAARNVGAVGGTAYEGDLFDPLPAGLRGRVDLLLANVPYVPSGEIPLLPREARDHEAHVALDGGGDGLDVLRRVATEASAWLAPGGHLLTESGERQAAGAVAVLGRAGLVARVVRDDDIGATIVVGTLPYET</sequence>
<dbReference type="GO" id="GO:0008168">
    <property type="term" value="F:methyltransferase activity"/>
    <property type="evidence" value="ECO:0007669"/>
    <property type="project" value="UniProtKB-KW"/>
</dbReference>
<name>A0AAV5P1I2_CELCE</name>
<keyword evidence="3" id="KW-0489">Methyltransferase</keyword>
<evidence type="ECO:0000313" key="4">
    <source>
        <dbReference type="Proteomes" id="UP001165168"/>
    </source>
</evidence>
<protein>
    <submittedName>
        <fullName evidence="3">Methylase</fullName>
    </submittedName>
</protein>
<dbReference type="AlphaFoldDB" id="A0AAV5P1I2"/>
<feature type="region of interest" description="Disordered" evidence="1">
    <location>
        <begin position="92"/>
        <end position="114"/>
    </location>
</feature>
<comment type="caution">
    <text evidence="3">The sequence shown here is derived from an EMBL/GenBank/DDBJ whole genome shotgun (WGS) entry which is preliminary data.</text>
</comment>
<dbReference type="SUPFAM" id="SSF53335">
    <property type="entry name" value="S-adenosyl-L-methionine-dependent methyltransferases"/>
    <property type="match status" value="1"/>
</dbReference>
<keyword evidence="3" id="KW-0808">Transferase</keyword>
<feature type="compositionally biased region" description="Gly residues" evidence="1">
    <location>
        <begin position="101"/>
        <end position="111"/>
    </location>
</feature>
<dbReference type="RefSeq" id="WP_249355794.1">
    <property type="nucleotide sequence ID" value="NZ_BSTG01000001.1"/>
</dbReference>
<proteinExistence type="predicted"/>
<evidence type="ECO:0000259" key="2">
    <source>
        <dbReference type="Pfam" id="PF05175"/>
    </source>
</evidence>
<gene>
    <name evidence="3" type="ORF">Ccel01_06560</name>
</gene>
<dbReference type="Gene3D" id="3.40.50.150">
    <property type="entry name" value="Vaccinia Virus protein VP39"/>
    <property type="match status" value="1"/>
</dbReference>
<reference evidence="3" key="1">
    <citation type="submission" date="2023-03" db="EMBL/GenBank/DDBJ databases">
        <title>Cellulosimicrobium cellulans NBRC 103059.</title>
        <authorList>
            <person name="Ichikawa N."/>
            <person name="Sato H."/>
            <person name="Tonouchi N."/>
        </authorList>
    </citation>
    <scope>NUCLEOTIDE SEQUENCE</scope>
    <source>
        <strain evidence="3">NBRC 103059</strain>
    </source>
</reference>
<dbReference type="Pfam" id="PF05175">
    <property type="entry name" value="MTS"/>
    <property type="match status" value="1"/>
</dbReference>
<accession>A0AAV5P1I2</accession>